<dbReference type="OrthoDB" id="1922322at2759"/>
<accession>A0A5N6L6L9</accession>
<feature type="region of interest" description="Disordered" evidence="1">
    <location>
        <begin position="112"/>
        <end position="134"/>
    </location>
</feature>
<reference evidence="2 3" key="1">
    <citation type="submission" date="2019-06" db="EMBL/GenBank/DDBJ databases">
        <title>A chromosomal-level reference genome of Carpinus fangiana (Coryloideae, Betulaceae).</title>
        <authorList>
            <person name="Yang X."/>
            <person name="Wang Z."/>
            <person name="Zhang L."/>
            <person name="Hao G."/>
            <person name="Liu J."/>
            <person name="Yang Y."/>
        </authorList>
    </citation>
    <scope>NUCLEOTIDE SEQUENCE [LARGE SCALE GENOMIC DNA]</scope>
    <source>
        <strain evidence="2">Cfa_2016G</strain>
        <tissue evidence="2">Leaf</tissue>
    </source>
</reference>
<protein>
    <submittedName>
        <fullName evidence="2">Uncharacterized protein</fullName>
    </submittedName>
</protein>
<dbReference type="Pfam" id="PF14009">
    <property type="entry name" value="PADRE"/>
    <property type="match status" value="1"/>
</dbReference>
<dbReference type="AlphaFoldDB" id="A0A5N6L6L9"/>
<comment type="caution">
    <text evidence="2">The sequence shown here is derived from an EMBL/GenBank/DDBJ whole genome shotgun (WGS) entry which is preliminary data.</text>
</comment>
<organism evidence="2 3">
    <name type="scientific">Carpinus fangiana</name>
    <dbReference type="NCBI Taxonomy" id="176857"/>
    <lineage>
        <taxon>Eukaryota</taxon>
        <taxon>Viridiplantae</taxon>
        <taxon>Streptophyta</taxon>
        <taxon>Embryophyta</taxon>
        <taxon>Tracheophyta</taxon>
        <taxon>Spermatophyta</taxon>
        <taxon>Magnoliopsida</taxon>
        <taxon>eudicotyledons</taxon>
        <taxon>Gunneridae</taxon>
        <taxon>Pentapetalae</taxon>
        <taxon>rosids</taxon>
        <taxon>fabids</taxon>
        <taxon>Fagales</taxon>
        <taxon>Betulaceae</taxon>
        <taxon>Carpinus</taxon>
    </lineage>
</organism>
<dbReference type="Proteomes" id="UP000327013">
    <property type="component" value="Unassembled WGS sequence"/>
</dbReference>
<keyword evidence="3" id="KW-1185">Reference proteome</keyword>
<evidence type="ECO:0000313" key="3">
    <source>
        <dbReference type="Proteomes" id="UP000327013"/>
    </source>
</evidence>
<proteinExistence type="predicted"/>
<dbReference type="EMBL" id="VIBQ01000840">
    <property type="protein sequence ID" value="KAC3428746.1"/>
    <property type="molecule type" value="Genomic_DNA"/>
</dbReference>
<evidence type="ECO:0000256" key="1">
    <source>
        <dbReference type="SAM" id="MobiDB-lite"/>
    </source>
</evidence>
<evidence type="ECO:0000313" key="2">
    <source>
        <dbReference type="EMBL" id="KAC3428746.1"/>
    </source>
</evidence>
<name>A0A5N6L6L9_9ROSI</name>
<sequence>MGNYISCSPSSAGGGRHSRATKVIFPSGEIRQLHAPTKAAELMLETPNFFLVNSESLHIGRRFSALSADEDLEMANVYVMFPMRRLNSVVTTADMGALFLAANSTAKHRRVIPESGDHDGTPNYLLEGKADDDDDDWHESAAAVAVPKLNLDDIEEFSAPEFIHRLSMCRSKKPVLETIAEEAVFSY</sequence>
<gene>
    <name evidence="2" type="ORF">FH972_027196</name>
</gene>
<dbReference type="InterPro" id="IPR025322">
    <property type="entry name" value="PADRE_dom"/>
</dbReference>
<dbReference type="PANTHER" id="PTHR33052">
    <property type="entry name" value="DUF4228 DOMAIN PROTEIN-RELATED"/>
    <property type="match status" value="1"/>
</dbReference>